<dbReference type="AlphaFoldDB" id="A0A7Y9T0T7"/>
<protein>
    <submittedName>
        <fullName evidence="1">Uncharacterized protein</fullName>
    </submittedName>
</protein>
<evidence type="ECO:0000313" key="1">
    <source>
        <dbReference type="EMBL" id="NYF49663.1"/>
    </source>
</evidence>
<name>A0A7Y9T0T7_9BACT</name>
<proteinExistence type="predicted"/>
<dbReference type="EMBL" id="JACCCV010000001">
    <property type="protein sequence ID" value="NYF49663.1"/>
    <property type="molecule type" value="Genomic_DNA"/>
</dbReference>
<evidence type="ECO:0000313" key="2">
    <source>
        <dbReference type="Proteomes" id="UP000534186"/>
    </source>
</evidence>
<reference evidence="1 2" key="1">
    <citation type="submission" date="2020-07" db="EMBL/GenBank/DDBJ databases">
        <title>Genomic Encyclopedia of Type Strains, Phase IV (KMG-V): Genome sequencing to study the core and pangenomes of soil and plant-associated prokaryotes.</title>
        <authorList>
            <person name="Whitman W."/>
        </authorList>
    </citation>
    <scope>NUCLEOTIDE SEQUENCE [LARGE SCALE GENOMIC DNA]</scope>
    <source>
        <strain evidence="1 2">M8UP30</strain>
    </source>
</reference>
<dbReference type="Proteomes" id="UP000534186">
    <property type="component" value="Unassembled WGS sequence"/>
</dbReference>
<gene>
    <name evidence="1" type="ORF">HDF12_000028</name>
</gene>
<organism evidence="1 2">
    <name type="scientific">Tunturiibacter lichenicola</name>
    <dbReference type="NCBI Taxonomy" id="2051959"/>
    <lineage>
        <taxon>Bacteria</taxon>
        <taxon>Pseudomonadati</taxon>
        <taxon>Acidobacteriota</taxon>
        <taxon>Terriglobia</taxon>
        <taxon>Terriglobales</taxon>
        <taxon>Acidobacteriaceae</taxon>
        <taxon>Tunturiibacter</taxon>
    </lineage>
</organism>
<sequence length="48" mass="5640">MKSHERGAIRTISSQRRTPSLAIEFSPRKDRYLEEQGCYHKQGFSFPL</sequence>
<comment type="caution">
    <text evidence="1">The sequence shown here is derived from an EMBL/GenBank/DDBJ whole genome shotgun (WGS) entry which is preliminary data.</text>
</comment>
<accession>A0A7Y9T0T7</accession>